<gene>
    <name evidence="4" type="ORF">OQ252_12040</name>
</gene>
<dbReference type="InterPro" id="IPR050465">
    <property type="entry name" value="UPF0194_transport"/>
</dbReference>
<keyword evidence="5" id="KW-1185">Reference proteome</keyword>
<dbReference type="RefSeq" id="WP_242007397.1">
    <property type="nucleotide sequence ID" value="NZ_JAPIUX010000023.1"/>
</dbReference>
<reference evidence="4 5" key="1">
    <citation type="submission" date="2022-11" db="EMBL/GenBank/DDBJ databases">
        <title>Genome sequencing of Acetobacter type strain.</title>
        <authorList>
            <person name="Heo J."/>
            <person name="Lee D."/>
            <person name="Han B.-H."/>
            <person name="Hong S.-B."/>
            <person name="Kwon S.-W."/>
        </authorList>
    </citation>
    <scope>NUCLEOTIDE SEQUENCE [LARGE SCALE GENOMIC DNA]</scope>
    <source>
        <strain evidence="4 5">KACC 21251</strain>
    </source>
</reference>
<dbReference type="Gene3D" id="2.40.50.100">
    <property type="match status" value="1"/>
</dbReference>
<evidence type="ECO:0000256" key="3">
    <source>
        <dbReference type="SAM" id="MobiDB-lite"/>
    </source>
</evidence>
<dbReference type="Proteomes" id="UP001526446">
    <property type="component" value="Unassembled WGS sequence"/>
</dbReference>
<evidence type="ECO:0000313" key="5">
    <source>
        <dbReference type="Proteomes" id="UP001526446"/>
    </source>
</evidence>
<comment type="caution">
    <text evidence="4">The sequence shown here is derived from an EMBL/GenBank/DDBJ whole genome shotgun (WGS) entry which is preliminary data.</text>
</comment>
<sequence>MNHPDSSSMPPDITPTKRVTHSVSGAGMDRTVGLSPRKVLFRRMVRYGGPLAVIALAWAGWRLVPASGTLSVQREQIAIATVQSAPFLDYLPLRATVAPLNVTFINAVQGGEVAEVVARDGALVQKGAVLARLTNPQLQLDVTSREAAIASQLGAVSAQRLTLQQTRTAEETQLAETRYNLLKARHELSIREQLRQQGFESDANVQSYSDEADYYAQRLKRLDAARTQDVRVADRQEQEIDQEGQRLRSNLAVVESSLDALTLHAPLDGRLTNFDLQPGQSLKAGDRIGQIDSEGHYRLDADIDEFYLGRVAVGERAQADIGDTKLSLTVARVHPQVTNGQFRAELTFDTPPPVGLRRGESVDLRITLGETHTALVLPNGAWLEASGGASAFVMAPNGRSADRIIITSGRRNPEQAEITGGLHEGDQVIISSYNAYKNFNHLSIR</sequence>
<feature type="region of interest" description="Disordered" evidence="3">
    <location>
        <begin position="1"/>
        <end position="22"/>
    </location>
</feature>
<name>A0ABT3QA20_9PROT</name>
<accession>A0ABT3QA20</accession>
<dbReference type="Gene3D" id="1.10.287.470">
    <property type="entry name" value="Helix hairpin bin"/>
    <property type="match status" value="1"/>
</dbReference>
<proteinExistence type="predicted"/>
<evidence type="ECO:0000313" key="4">
    <source>
        <dbReference type="EMBL" id="MCX2562120.1"/>
    </source>
</evidence>
<dbReference type="Gene3D" id="2.40.30.170">
    <property type="match status" value="1"/>
</dbReference>
<evidence type="ECO:0000256" key="2">
    <source>
        <dbReference type="ARBA" id="ARBA00023054"/>
    </source>
</evidence>
<keyword evidence="2" id="KW-0175">Coiled coil</keyword>
<evidence type="ECO:0000256" key="1">
    <source>
        <dbReference type="ARBA" id="ARBA00004196"/>
    </source>
</evidence>
<dbReference type="PANTHER" id="PTHR32347:SF23">
    <property type="entry name" value="BLL5650 PROTEIN"/>
    <property type="match status" value="1"/>
</dbReference>
<organism evidence="4 5">
    <name type="scientific">Acetobacter farinalis</name>
    <dbReference type="NCBI Taxonomy" id="1260984"/>
    <lineage>
        <taxon>Bacteria</taxon>
        <taxon>Pseudomonadati</taxon>
        <taxon>Pseudomonadota</taxon>
        <taxon>Alphaproteobacteria</taxon>
        <taxon>Acetobacterales</taxon>
        <taxon>Acetobacteraceae</taxon>
        <taxon>Acetobacter</taxon>
    </lineage>
</organism>
<comment type="subcellular location">
    <subcellularLocation>
        <location evidence="1">Cell envelope</location>
    </subcellularLocation>
</comment>
<dbReference type="PANTHER" id="PTHR32347">
    <property type="entry name" value="EFFLUX SYSTEM COMPONENT YKNX-RELATED"/>
    <property type="match status" value="1"/>
</dbReference>
<dbReference type="Gene3D" id="2.40.420.20">
    <property type="match status" value="1"/>
</dbReference>
<dbReference type="EMBL" id="JAPIUX010000023">
    <property type="protein sequence ID" value="MCX2562120.1"/>
    <property type="molecule type" value="Genomic_DNA"/>
</dbReference>
<protein>
    <submittedName>
        <fullName evidence="4">HlyD family efflux transporter periplasmic adaptor subunit</fullName>
    </submittedName>
</protein>